<dbReference type="RefSeq" id="WP_045534311.1">
    <property type="nucleotide sequence ID" value="NZ_AP014569.1"/>
</dbReference>
<feature type="compositionally biased region" description="Basic and acidic residues" evidence="1">
    <location>
        <begin position="91"/>
        <end position="107"/>
    </location>
</feature>
<evidence type="ECO:0000313" key="4">
    <source>
        <dbReference type="Proteomes" id="UP000066014"/>
    </source>
</evidence>
<keyword evidence="2" id="KW-1133">Transmembrane helix</keyword>
<keyword evidence="2" id="KW-0472">Membrane</keyword>
<dbReference type="KEGG" id="cbab:SMCB_0117"/>
<sequence length="129" mass="13861">MGKLLDGLAWLLGALLRLVLWLFLIGIGVLLLVVALPLLLLGALWALLRGRRVAVPLAAELLRRQMQERMRARGRGWGGRAGRGPGAAAGRGDEVVDVEARDVEVREGQTPNPTLPGDGPSRPPDDPRP</sequence>
<evidence type="ECO:0000313" key="3">
    <source>
        <dbReference type="EMBL" id="BAO82345.1"/>
    </source>
</evidence>
<dbReference type="STRING" id="1458426.SMCB_0117"/>
<feature type="transmembrane region" description="Helical" evidence="2">
    <location>
        <begin position="20"/>
        <end position="48"/>
    </location>
</feature>
<feature type="region of interest" description="Disordered" evidence="1">
    <location>
        <begin position="73"/>
        <end position="129"/>
    </location>
</feature>
<evidence type="ECO:0000256" key="1">
    <source>
        <dbReference type="SAM" id="MobiDB-lite"/>
    </source>
</evidence>
<accession>A0A060NLW9</accession>
<evidence type="ECO:0000256" key="2">
    <source>
        <dbReference type="SAM" id="Phobius"/>
    </source>
</evidence>
<keyword evidence="2" id="KW-0812">Transmembrane</keyword>
<feature type="compositionally biased region" description="Gly residues" evidence="1">
    <location>
        <begin position="75"/>
        <end position="89"/>
    </location>
</feature>
<dbReference type="Proteomes" id="UP000066014">
    <property type="component" value="Chromosome"/>
</dbReference>
<dbReference type="AlphaFoldDB" id="A0A060NLW9"/>
<organism evidence="3 4">
    <name type="scientific">Serpentinimonas maccroryi</name>
    <dbReference type="NCBI Taxonomy" id="1458426"/>
    <lineage>
        <taxon>Bacteria</taxon>
        <taxon>Pseudomonadati</taxon>
        <taxon>Pseudomonadota</taxon>
        <taxon>Betaproteobacteria</taxon>
        <taxon>Burkholderiales</taxon>
        <taxon>Comamonadaceae</taxon>
        <taxon>Serpentinimonas</taxon>
    </lineage>
</organism>
<dbReference type="HOGENOM" id="CLU_2011356_0_0_4"/>
<proteinExistence type="predicted"/>
<gene>
    <name evidence="3" type="ORF">SMCB_0117</name>
</gene>
<dbReference type="EMBL" id="AP014569">
    <property type="protein sequence ID" value="BAO82345.1"/>
    <property type="molecule type" value="Genomic_DNA"/>
</dbReference>
<name>A0A060NLW9_9BURK</name>
<protein>
    <submittedName>
        <fullName evidence="3">Uncharacterized protein</fullName>
    </submittedName>
</protein>
<reference evidence="3 4" key="1">
    <citation type="journal article" date="2014" name="Nat. Commun.">
        <title>Physiological and genomic features of highly alkaliphilic hydrogen-utilizing Betaproteobacteria from a continental serpentinizing site.</title>
        <authorList>
            <person name="Suzuki S."/>
            <person name="Kuenen J.G."/>
            <person name="Schipper K."/>
            <person name="van der Velde S."/>
            <person name="Ishii S."/>
            <person name="Wu A."/>
            <person name="Sorokin D.Y."/>
            <person name="Tenney A."/>
            <person name="Meng X.Y."/>
            <person name="Morrill P.L."/>
            <person name="Kamagata Y."/>
            <person name="Muyzer G."/>
            <person name="Nealson K.H."/>
        </authorList>
    </citation>
    <scope>NUCLEOTIDE SEQUENCE [LARGE SCALE GENOMIC DNA]</scope>
    <source>
        <strain evidence="3 4">B1</strain>
    </source>
</reference>
<keyword evidence="4" id="KW-1185">Reference proteome</keyword>